<keyword evidence="2" id="KW-0503">Monooxygenase</keyword>
<dbReference type="RefSeq" id="WP_114100340.1">
    <property type="nucleotide sequence ID" value="NZ_JPWF01000001.1"/>
</dbReference>
<gene>
    <name evidence="2" type="ORF">TH19_00350</name>
</gene>
<dbReference type="Proteomes" id="UP000253226">
    <property type="component" value="Unassembled WGS sequence"/>
</dbReference>
<evidence type="ECO:0000313" key="3">
    <source>
        <dbReference type="Proteomes" id="UP000253226"/>
    </source>
</evidence>
<organism evidence="2 3">
    <name type="scientific">Thalassospira profundimaris</name>
    <dbReference type="NCBI Taxonomy" id="502049"/>
    <lineage>
        <taxon>Bacteria</taxon>
        <taxon>Pseudomonadati</taxon>
        <taxon>Pseudomonadota</taxon>
        <taxon>Alphaproteobacteria</taxon>
        <taxon>Rhodospirillales</taxon>
        <taxon>Thalassospiraceae</taxon>
        <taxon>Thalassospira</taxon>
    </lineage>
</organism>
<dbReference type="OrthoDB" id="9797060at2"/>
<dbReference type="InterPro" id="IPR007138">
    <property type="entry name" value="ABM_dom"/>
</dbReference>
<dbReference type="PANTHER" id="PTHR37811:SF2">
    <property type="entry name" value="ABM DOMAIN-CONTAINING PROTEIN"/>
    <property type="match status" value="1"/>
</dbReference>
<comment type="caution">
    <text evidence="2">The sequence shown here is derived from an EMBL/GenBank/DDBJ whole genome shotgun (WGS) entry which is preliminary data.</text>
</comment>
<reference evidence="2 3" key="1">
    <citation type="submission" date="2014-07" db="EMBL/GenBank/DDBJ databases">
        <title>Draft genome sequence of Thalassospira profundimaris 35.</title>
        <authorList>
            <person name="Lai Q."/>
            <person name="Shao Z."/>
        </authorList>
    </citation>
    <scope>NUCLEOTIDE SEQUENCE [LARGE SCALE GENOMIC DNA]</scope>
    <source>
        <strain evidence="2 3">35</strain>
    </source>
</reference>
<evidence type="ECO:0000259" key="1">
    <source>
        <dbReference type="PROSITE" id="PS51725"/>
    </source>
</evidence>
<dbReference type="InterPro" id="IPR011008">
    <property type="entry name" value="Dimeric_a/b-barrel"/>
</dbReference>
<dbReference type="AlphaFoldDB" id="A0A367WDL6"/>
<dbReference type="SUPFAM" id="SSF54909">
    <property type="entry name" value="Dimeric alpha+beta barrel"/>
    <property type="match status" value="1"/>
</dbReference>
<evidence type="ECO:0000313" key="2">
    <source>
        <dbReference type="EMBL" id="RCK39546.1"/>
    </source>
</evidence>
<keyword evidence="2" id="KW-0560">Oxidoreductase</keyword>
<dbReference type="GO" id="GO:0004497">
    <property type="term" value="F:monooxygenase activity"/>
    <property type="evidence" value="ECO:0007669"/>
    <property type="project" value="UniProtKB-KW"/>
</dbReference>
<feature type="domain" description="ABM" evidence="1">
    <location>
        <begin position="2"/>
        <end position="90"/>
    </location>
</feature>
<name>A0A367WDL6_9PROT</name>
<dbReference type="Gene3D" id="3.30.70.100">
    <property type="match status" value="1"/>
</dbReference>
<dbReference type="InterPro" id="IPR052936">
    <property type="entry name" value="Jasmonate_Hydroxylase-like"/>
</dbReference>
<proteinExistence type="predicted"/>
<dbReference type="EMBL" id="JPWF01000001">
    <property type="protein sequence ID" value="RCK39546.1"/>
    <property type="molecule type" value="Genomic_DNA"/>
</dbReference>
<dbReference type="PROSITE" id="PS51725">
    <property type="entry name" value="ABM"/>
    <property type="match status" value="1"/>
</dbReference>
<dbReference type="PANTHER" id="PTHR37811">
    <property type="entry name" value="BLL5343 PROTEIN"/>
    <property type="match status" value="1"/>
</dbReference>
<protein>
    <submittedName>
        <fullName evidence="2">Antibiotic biosynthesis monooxygenase</fullName>
    </submittedName>
</protein>
<dbReference type="Pfam" id="PF03992">
    <property type="entry name" value="ABM"/>
    <property type="match status" value="1"/>
</dbReference>
<sequence length="115" mass="13243">MIAVIFEVTPKKTHYDDYLAIAANLKPALEKMDGFISVERFQSLTTPDKVLSLSFWRDEDAIKAWRSLGDHRAAQSKGRAKIFEDYRLRVAGVIRDYGMNDRDQAPDDSRQQHDL</sequence>
<accession>A0A367WDL6</accession>